<dbReference type="GO" id="GO:0016779">
    <property type="term" value="F:nucleotidyltransferase activity"/>
    <property type="evidence" value="ECO:0007669"/>
    <property type="project" value="UniProtKB-KW"/>
</dbReference>
<dbReference type="PANTHER" id="PTHR10953:SF102">
    <property type="entry name" value="ADENYLYLTRANSFERASE AND SULFURTRANSFERASE MOCS3"/>
    <property type="match status" value="1"/>
</dbReference>
<name>A0ABM3MA71_GALME</name>
<dbReference type="NCBIfam" id="NF004281">
    <property type="entry name" value="PRK05690.1"/>
    <property type="match status" value="1"/>
</dbReference>
<keyword evidence="3" id="KW-1185">Reference proteome</keyword>
<reference evidence="4 5" key="1">
    <citation type="submission" date="2025-05" db="UniProtKB">
        <authorList>
            <consortium name="RefSeq"/>
        </authorList>
    </citation>
    <scope>IDENTIFICATION</scope>
    <source>
        <tissue evidence="4 5">Whole larvae</tissue>
    </source>
</reference>
<dbReference type="CDD" id="cd00757">
    <property type="entry name" value="ThiF_MoeB_HesA_family"/>
    <property type="match status" value="1"/>
</dbReference>
<dbReference type="RefSeq" id="XP_052748325.1">
    <property type="nucleotide sequence ID" value="XM_052892365.1"/>
</dbReference>
<accession>A0ABM3MA71</accession>
<dbReference type="GeneID" id="113514767"/>
<feature type="coiled-coil region" evidence="1">
    <location>
        <begin position="337"/>
        <end position="364"/>
    </location>
</feature>
<feature type="domain" description="THIF-type NAD/FAD binding fold" evidence="2">
    <location>
        <begin position="70"/>
        <end position="319"/>
    </location>
</feature>
<dbReference type="PANTHER" id="PTHR10953">
    <property type="entry name" value="UBIQUITIN-ACTIVATING ENZYME E1"/>
    <property type="match status" value="1"/>
</dbReference>
<feature type="coiled-coil region" evidence="1">
    <location>
        <begin position="4"/>
        <end position="38"/>
    </location>
</feature>
<proteinExistence type="predicted"/>
<keyword evidence="4 5" id="KW-0808">Transferase</keyword>
<keyword evidence="1" id="KW-0175">Coiled coil</keyword>
<dbReference type="Gene3D" id="3.40.50.720">
    <property type="entry name" value="NAD(P)-binding Rossmann-like Domain"/>
    <property type="match status" value="1"/>
</dbReference>
<dbReference type="Pfam" id="PF00899">
    <property type="entry name" value="ThiF"/>
    <property type="match status" value="1"/>
</dbReference>
<dbReference type="InterPro" id="IPR045886">
    <property type="entry name" value="ThiF/MoeB/HesA"/>
</dbReference>
<dbReference type="InterPro" id="IPR000594">
    <property type="entry name" value="ThiF_NAD_FAD-bd"/>
</dbReference>
<organism evidence="3 5">
    <name type="scientific">Galleria mellonella</name>
    <name type="common">Greater wax moth</name>
    <dbReference type="NCBI Taxonomy" id="7137"/>
    <lineage>
        <taxon>Eukaryota</taxon>
        <taxon>Metazoa</taxon>
        <taxon>Ecdysozoa</taxon>
        <taxon>Arthropoda</taxon>
        <taxon>Hexapoda</taxon>
        <taxon>Insecta</taxon>
        <taxon>Pterygota</taxon>
        <taxon>Neoptera</taxon>
        <taxon>Endopterygota</taxon>
        <taxon>Lepidoptera</taxon>
        <taxon>Glossata</taxon>
        <taxon>Ditrysia</taxon>
        <taxon>Pyraloidea</taxon>
        <taxon>Pyralidae</taxon>
        <taxon>Galleriinae</taxon>
        <taxon>Galleria</taxon>
    </lineage>
</organism>
<dbReference type="RefSeq" id="XP_052748324.1">
    <property type="nucleotide sequence ID" value="XM_052892364.1"/>
</dbReference>
<evidence type="ECO:0000313" key="4">
    <source>
        <dbReference type="RefSeq" id="XP_052748324.1"/>
    </source>
</evidence>
<dbReference type="SUPFAM" id="SSF69572">
    <property type="entry name" value="Activating enzymes of the ubiquitin-like proteins"/>
    <property type="match status" value="1"/>
</dbReference>
<keyword evidence="4 5" id="KW-0548">Nucleotidyltransferase</keyword>
<evidence type="ECO:0000259" key="2">
    <source>
        <dbReference type="Pfam" id="PF00899"/>
    </source>
</evidence>
<evidence type="ECO:0000313" key="3">
    <source>
        <dbReference type="Proteomes" id="UP001652740"/>
    </source>
</evidence>
<evidence type="ECO:0000313" key="5">
    <source>
        <dbReference type="RefSeq" id="XP_052748325.1"/>
    </source>
</evidence>
<dbReference type="InterPro" id="IPR035985">
    <property type="entry name" value="Ubiquitin-activating_enz"/>
</dbReference>
<protein>
    <submittedName>
        <fullName evidence="4 5">Adenylyltransferase and sulfurtransferase MOCS3 isoform X1</fullName>
    </submittedName>
</protein>
<evidence type="ECO:0000256" key="1">
    <source>
        <dbReference type="SAM" id="Coils"/>
    </source>
</evidence>
<dbReference type="Proteomes" id="UP001652740">
    <property type="component" value="Unplaced"/>
</dbReference>
<sequence>MDRISKLEKEIIDLRRVLSNKEKELYEIKKEYTQQQANIQIELETQYTPYNNAVKTQYGDNLPKWAVERYSRQILLPDIGVAGQARLCSAKVLVVGAGGLGCPAAMYLAGAGIGEIGIVDYDAVELTNIHRQILHREGDQHMSKAESAAQTLRSINSRITITPYNVQLASSNAMDIASRYDVVLDCTDNVPSRYLLNDLCVMSKKPLISGSALKMEGQLTVYGYRSEKNTNEKDAPYIGPCYRCVFPSPPPPEAVGSCSANGVAGPVPGLIGCLQALEAIKYIVGHTHGQLLVERMLLFDGEDSSFRTVKLRARNPQCAVCSENATISQLVDYEAFCKAQAKEKKKQEARLKSERRKQEKEKRMTGQSYYGFRVTKFADTKKWIQDVPKSERRIGPACTSEFCAKGTARFCSHFTEDQRQEIFSYFWNSLDWKGKKNYVRGLVDSVPPKRRRLKHKGEVSRKGDSKLYHLYNKDERQPVCRLMFLNTLGIKEAMVRCWLIKEDKPKSPKKPVKSLNVDSYIDNLPKEPTKCQYCLNSGCNIMYVCLDVKSQHQLYNKYTKDMKAKNIAPASRKTFSKVVLKKNVRIFKPKNDTDVCDLVAQHNVLPSLGYQNLQKNELENQNVSINYYYNAQW</sequence>
<gene>
    <name evidence="4 5" type="primary">LOC113514767</name>
</gene>